<dbReference type="InterPro" id="IPR006059">
    <property type="entry name" value="SBP"/>
</dbReference>
<keyword evidence="3" id="KW-1185">Reference proteome</keyword>
<proteinExistence type="predicted"/>
<dbReference type="InterPro" id="IPR050490">
    <property type="entry name" value="Bact_solute-bd_prot1"/>
</dbReference>
<feature type="chain" id="PRO_5045910667" evidence="1">
    <location>
        <begin position="24"/>
        <end position="454"/>
    </location>
</feature>
<sequence>MRTKSLTVAGSSVLVAALGLSLAACRGSSDDGAAGGTVTISINGQPPQTQAFERKNFDADVAEFQKSHPNIRLETHEGFMDPKTFSAKLAGGQLEDVFYTYFTDPAQLIARHQAADITDYVKDVPHVSELQPQLLDVYRDDKGRLYGLPTANYTMGLLYNRDLFTKAGLNPNQPPKTWDEVREDAKKISALGNGVVGYADYSANNQGGWHLTSWLYSEGGQVARKDGATWKADFNNDKGKAALRTLHDMRWTDNTMGSKQLLQIEDVQRLMGGGQLGMYLAAPDNVPTVVNLFKGDYATYGLAPMPGGKGTLIGGEGYMINPKATPAKIKAALTWLQWKYLNPERIDAKLASYKEQAQPIGLPVPPVPDIWTGAARTQQEQVKAKYATVPLKNFQPYVDGASSLKGHLEPPNAQQVYTVLDGVMQAVLTDRDADAAKLLADAEQKVNSVLATIR</sequence>
<comment type="caution">
    <text evidence="2">The sequence shown here is derived from an EMBL/GenBank/DDBJ whole genome shotgun (WGS) entry which is preliminary data.</text>
</comment>
<evidence type="ECO:0000256" key="1">
    <source>
        <dbReference type="SAM" id="SignalP"/>
    </source>
</evidence>
<dbReference type="Pfam" id="PF01547">
    <property type="entry name" value="SBP_bac_1"/>
    <property type="match status" value="1"/>
</dbReference>
<keyword evidence="1" id="KW-0732">Signal</keyword>
<protein>
    <submittedName>
        <fullName evidence="2">ABC-type glycerol-3-phosphate transport system substrate-binding protein</fullName>
    </submittedName>
</protein>
<evidence type="ECO:0000313" key="3">
    <source>
        <dbReference type="Proteomes" id="UP000517916"/>
    </source>
</evidence>
<dbReference type="SUPFAM" id="SSF53850">
    <property type="entry name" value="Periplasmic binding protein-like II"/>
    <property type="match status" value="1"/>
</dbReference>
<dbReference type="CDD" id="cd13585">
    <property type="entry name" value="PBP2_TMBP_like"/>
    <property type="match status" value="1"/>
</dbReference>
<dbReference type="Gene3D" id="3.40.190.10">
    <property type="entry name" value="Periplasmic binding protein-like II"/>
    <property type="match status" value="1"/>
</dbReference>
<evidence type="ECO:0000313" key="2">
    <source>
        <dbReference type="EMBL" id="MBA8928555.1"/>
    </source>
</evidence>
<dbReference type="RefSeq" id="WP_025356377.1">
    <property type="nucleotide sequence ID" value="NZ_BAAABQ010000032.1"/>
</dbReference>
<organism evidence="2 3">
    <name type="scientific">Kutzneria viridogrisea</name>
    <dbReference type="NCBI Taxonomy" id="47990"/>
    <lineage>
        <taxon>Bacteria</taxon>
        <taxon>Bacillati</taxon>
        <taxon>Actinomycetota</taxon>
        <taxon>Actinomycetes</taxon>
        <taxon>Pseudonocardiales</taxon>
        <taxon>Pseudonocardiaceae</taxon>
        <taxon>Kutzneria</taxon>
    </lineage>
</organism>
<gene>
    <name evidence="2" type="ORF">BC739_005772</name>
</gene>
<accession>A0ABR6BNT3</accession>
<reference evidence="2 3" key="1">
    <citation type="submission" date="2020-08" db="EMBL/GenBank/DDBJ databases">
        <title>Genomic Encyclopedia of Archaeal and Bacterial Type Strains, Phase II (KMG-II): from individual species to whole genera.</title>
        <authorList>
            <person name="Goeker M."/>
        </authorList>
    </citation>
    <scope>NUCLEOTIDE SEQUENCE [LARGE SCALE GENOMIC DNA]</scope>
    <source>
        <strain evidence="2 3">DSM 43850</strain>
    </source>
</reference>
<dbReference type="EMBL" id="JACJID010000004">
    <property type="protein sequence ID" value="MBA8928555.1"/>
    <property type="molecule type" value="Genomic_DNA"/>
</dbReference>
<dbReference type="PROSITE" id="PS51257">
    <property type="entry name" value="PROKAR_LIPOPROTEIN"/>
    <property type="match status" value="1"/>
</dbReference>
<dbReference type="PANTHER" id="PTHR43649:SF16">
    <property type="entry name" value="SUGAR-BINDING LIPOPROTEIN"/>
    <property type="match status" value="1"/>
</dbReference>
<name>A0ABR6BNT3_9PSEU</name>
<feature type="signal peptide" evidence="1">
    <location>
        <begin position="1"/>
        <end position="23"/>
    </location>
</feature>
<dbReference type="PANTHER" id="PTHR43649">
    <property type="entry name" value="ARABINOSE-BINDING PROTEIN-RELATED"/>
    <property type="match status" value="1"/>
</dbReference>
<dbReference type="Proteomes" id="UP000517916">
    <property type="component" value="Unassembled WGS sequence"/>
</dbReference>